<dbReference type="InterPro" id="IPR003362">
    <property type="entry name" value="Bact_transf"/>
</dbReference>
<evidence type="ECO:0000256" key="6">
    <source>
        <dbReference type="ARBA" id="ARBA00023136"/>
    </source>
</evidence>
<evidence type="ECO:0000256" key="7">
    <source>
        <dbReference type="SAM" id="Phobius"/>
    </source>
</evidence>
<protein>
    <submittedName>
        <fullName evidence="9">TIGR03013 family PEP-CTERM/XrtA system glycosyltransferase</fullName>
    </submittedName>
</protein>
<dbReference type="EMBL" id="RRUE01000002">
    <property type="protein sequence ID" value="RRN43872.1"/>
    <property type="molecule type" value="Genomic_DNA"/>
</dbReference>
<feature type="transmembrane region" description="Helical" evidence="7">
    <location>
        <begin position="56"/>
        <end position="76"/>
    </location>
</feature>
<feature type="transmembrane region" description="Helical" evidence="7">
    <location>
        <begin position="88"/>
        <end position="109"/>
    </location>
</feature>
<keyword evidence="3 9" id="KW-0808">Transferase</keyword>
<dbReference type="InterPro" id="IPR017475">
    <property type="entry name" value="EPS_sugar_tfrase"/>
</dbReference>
<dbReference type="PANTHER" id="PTHR30576:SF0">
    <property type="entry name" value="UNDECAPRENYL-PHOSPHATE N-ACETYLGALACTOSAMINYL 1-PHOSPHATE TRANSFERASE-RELATED"/>
    <property type="match status" value="1"/>
</dbReference>
<evidence type="ECO:0000256" key="5">
    <source>
        <dbReference type="ARBA" id="ARBA00022989"/>
    </source>
</evidence>
<evidence type="ECO:0000313" key="10">
    <source>
        <dbReference type="Proteomes" id="UP000270261"/>
    </source>
</evidence>
<dbReference type="Proteomes" id="UP000270261">
    <property type="component" value="Unassembled WGS sequence"/>
</dbReference>
<gene>
    <name evidence="9" type="ORF">EHV23_10755</name>
</gene>
<dbReference type="NCBIfam" id="TIGR03025">
    <property type="entry name" value="EPS_sugtrans"/>
    <property type="match status" value="1"/>
</dbReference>
<name>A0A3R8T0W0_9BURK</name>
<dbReference type="Pfam" id="PF02397">
    <property type="entry name" value="Bac_transf"/>
    <property type="match status" value="1"/>
</dbReference>
<dbReference type="OrthoDB" id="9808602at2"/>
<keyword evidence="6 7" id="KW-0472">Membrane</keyword>
<keyword evidence="10" id="KW-1185">Reference proteome</keyword>
<reference evidence="9 10" key="1">
    <citation type="submission" date="2018-11" db="EMBL/GenBank/DDBJ databases">
        <title>Genome sequencing of Lautropia sp. KCOM 2505 (= ChDC F240).</title>
        <authorList>
            <person name="Kook J.-K."/>
            <person name="Park S.-N."/>
            <person name="Lim Y.K."/>
        </authorList>
    </citation>
    <scope>NUCLEOTIDE SEQUENCE [LARGE SCALE GENOMIC DNA]</scope>
    <source>
        <strain evidence="9 10">KCOM 2505</strain>
    </source>
</reference>
<dbReference type="InterPro" id="IPR017464">
    <property type="entry name" value="Sugar_tfrase_EpsB_2"/>
</dbReference>
<evidence type="ECO:0000256" key="2">
    <source>
        <dbReference type="ARBA" id="ARBA00006464"/>
    </source>
</evidence>
<dbReference type="PANTHER" id="PTHR30576">
    <property type="entry name" value="COLANIC BIOSYNTHESIS UDP-GLUCOSE LIPID CARRIER TRANSFERASE"/>
    <property type="match status" value="1"/>
</dbReference>
<proteinExistence type="inferred from homology"/>
<evidence type="ECO:0000313" key="9">
    <source>
        <dbReference type="EMBL" id="RRN43872.1"/>
    </source>
</evidence>
<dbReference type="GO" id="GO:0016020">
    <property type="term" value="C:membrane"/>
    <property type="evidence" value="ECO:0007669"/>
    <property type="project" value="UniProtKB-SubCell"/>
</dbReference>
<organism evidence="9 10">
    <name type="scientific">Lautropia dentalis</name>
    <dbReference type="NCBI Taxonomy" id="2490857"/>
    <lineage>
        <taxon>Bacteria</taxon>
        <taxon>Pseudomonadati</taxon>
        <taxon>Pseudomonadota</taxon>
        <taxon>Betaproteobacteria</taxon>
        <taxon>Burkholderiales</taxon>
        <taxon>Burkholderiaceae</taxon>
        <taxon>Lautropia</taxon>
    </lineage>
</organism>
<feature type="transmembrane region" description="Helical" evidence="7">
    <location>
        <begin position="277"/>
        <end position="300"/>
    </location>
</feature>
<keyword evidence="4 7" id="KW-0812">Transmembrane</keyword>
<comment type="subcellular location">
    <subcellularLocation>
        <location evidence="1">Membrane</location>
        <topology evidence="1">Multi-pass membrane protein</topology>
    </subcellularLocation>
</comment>
<dbReference type="AlphaFoldDB" id="A0A3R8T0W0"/>
<evidence type="ECO:0000256" key="1">
    <source>
        <dbReference type="ARBA" id="ARBA00004141"/>
    </source>
</evidence>
<evidence type="ECO:0000256" key="4">
    <source>
        <dbReference type="ARBA" id="ARBA00022692"/>
    </source>
</evidence>
<feature type="transmembrane region" description="Helical" evidence="7">
    <location>
        <begin position="115"/>
        <end position="137"/>
    </location>
</feature>
<sequence length="460" mass="52055">MRQTPQPVIWSMRAFIHYLRVRFAVLPVVDALVLVGSMVLGYQIRLLNEDGLVFSTLQGVLFATLMMLTMTAFGLYSRQQDEPFRQVVQKVFASYLVTLLALSVVFYVFPDSEVGRGVFAIASVFGLMGILVVRYVAYRAGFLHRRGRRVMVMGEGEEADQVLAILANQPRAHLVAQVPASGRAADAAPDEKLIDVARRHKVSHIVVAAHERRGGRIPLDELLECKLAGIQVMDLLSFYEQELGLIRLSYLRTGWLVYGDGFSQGTTRAIVKRLFDVSVASCLLLLASPVMLITAVVILLETGRPIFFRQERVCAPGQSFDILKFRSMVQDAEKDGPRWATVGDARITRVGQFIRLTRIDELPQLINVLRGEMSFVGPRPERPYFVEKLNQQVPYYDIRHYVKPGITGWAQVRMDYGASVEEAMEKLEYDLFYVKNHSLFLDFMVLFETIQVVLRKKGAR</sequence>
<accession>A0A3R8T0W0</accession>
<evidence type="ECO:0000256" key="3">
    <source>
        <dbReference type="ARBA" id="ARBA00022679"/>
    </source>
</evidence>
<dbReference type="GO" id="GO:0016780">
    <property type="term" value="F:phosphotransferase activity, for other substituted phosphate groups"/>
    <property type="evidence" value="ECO:0007669"/>
    <property type="project" value="TreeGrafter"/>
</dbReference>
<dbReference type="Pfam" id="PF13727">
    <property type="entry name" value="CoA_binding_3"/>
    <property type="match status" value="1"/>
</dbReference>
<feature type="domain" description="Bacterial sugar transferase" evidence="8">
    <location>
        <begin position="272"/>
        <end position="454"/>
    </location>
</feature>
<feature type="transmembrane region" description="Helical" evidence="7">
    <location>
        <begin position="21"/>
        <end position="44"/>
    </location>
</feature>
<keyword evidence="5 7" id="KW-1133">Transmembrane helix</keyword>
<evidence type="ECO:0000259" key="8">
    <source>
        <dbReference type="Pfam" id="PF02397"/>
    </source>
</evidence>
<comment type="caution">
    <text evidence="9">The sequence shown here is derived from an EMBL/GenBank/DDBJ whole genome shotgun (WGS) entry which is preliminary data.</text>
</comment>
<dbReference type="NCBIfam" id="TIGR03013">
    <property type="entry name" value="EpsB_2"/>
    <property type="match status" value="1"/>
</dbReference>
<comment type="similarity">
    <text evidence="2">Belongs to the bacterial sugar transferase family.</text>
</comment>